<evidence type="ECO:0000256" key="15">
    <source>
        <dbReference type="PIRSR" id="PIRSR001365-2"/>
    </source>
</evidence>
<name>A0A9D1YE69_9FIRM</name>
<evidence type="ECO:0000256" key="5">
    <source>
        <dbReference type="ARBA" id="ARBA00022490"/>
    </source>
</evidence>
<comment type="pathway">
    <text evidence="2 12">Amino-acid biosynthesis; L-lysine biosynthesis via DAP pathway; (S)-tetrahydrodipicolinate from L-aspartate: step 3/4.</text>
</comment>
<dbReference type="NCBIfam" id="TIGR00674">
    <property type="entry name" value="dapA"/>
    <property type="match status" value="1"/>
</dbReference>
<dbReference type="PANTHER" id="PTHR12128:SF66">
    <property type="entry name" value="4-HYDROXY-2-OXOGLUTARATE ALDOLASE, MITOCHONDRIAL"/>
    <property type="match status" value="1"/>
</dbReference>
<dbReference type="HAMAP" id="MF_00418">
    <property type="entry name" value="DapA"/>
    <property type="match status" value="1"/>
</dbReference>
<dbReference type="InterPro" id="IPR013785">
    <property type="entry name" value="Aldolase_TIM"/>
</dbReference>
<comment type="caution">
    <text evidence="12">Was originally thought to be a dihydrodipicolinate synthase (DHDPS), catalyzing the condensation of (S)-aspartate-beta-semialdehyde [(S)-ASA] and pyruvate to dihydrodipicolinate (DHDP). However, it was shown in E.coli that the product of the enzymatic reaction is not dihydrodipicolinate but in fact (4S)-4-hydroxy-2,3,4,5-tetrahydro-(2S)-dipicolinic acid (HTPA), and that the consecutive dehydration reaction leading to DHDP is not spontaneous but catalyzed by DapB.</text>
</comment>
<feature type="binding site" evidence="12 15">
    <location>
        <position position="50"/>
    </location>
    <ligand>
        <name>pyruvate</name>
        <dbReference type="ChEBI" id="CHEBI:15361"/>
    </ligand>
</feature>
<evidence type="ECO:0000256" key="9">
    <source>
        <dbReference type="ARBA" id="ARBA00023239"/>
    </source>
</evidence>
<gene>
    <name evidence="12 16" type="primary">dapA</name>
    <name evidence="16" type="ORF">H9838_06825</name>
</gene>
<keyword evidence="9 12" id="KW-0456">Lyase</keyword>
<dbReference type="PROSITE" id="PS00666">
    <property type="entry name" value="DHDPS_2"/>
    <property type="match status" value="1"/>
</dbReference>
<keyword evidence="8 12" id="KW-0457">Lysine biosynthesis</keyword>
<dbReference type="AlphaFoldDB" id="A0A9D1YE69"/>
<evidence type="ECO:0000256" key="3">
    <source>
        <dbReference type="ARBA" id="ARBA00007592"/>
    </source>
</evidence>
<dbReference type="Pfam" id="PF00701">
    <property type="entry name" value="DHDPS"/>
    <property type="match status" value="1"/>
</dbReference>
<evidence type="ECO:0000256" key="14">
    <source>
        <dbReference type="PIRSR" id="PIRSR001365-1"/>
    </source>
</evidence>
<evidence type="ECO:0000256" key="10">
    <source>
        <dbReference type="ARBA" id="ARBA00023270"/>
    </source>
</evidence>
<feature type="site" description="Part of a proton relay during catalysis" evidence="12">
    <location>
        <position position="49"/>
    </location>
</feature>
<evidence type="ECO:0000256" key="4">
    <source>
        <dbReference type="ARBA" id="ARBA00012086"/>
    </source>
</evidence>
<keyword evidence="5 12" id="KW-0963">Cytoplasm</keyword>
<keyword evidence="6 12" id="KW-0028">Amino-acid biosynthesis</keyword>
<evidence type="ECO:0000256" key="8">
    <source>
        <dbReference type="ARBA" id="ARBA00023154"/>
    </source>
</evidence>
<dbReference type="Gene3D" id="3.20.20.70">
    <property type="entry name" value="Aldolase class I"/>
    <property type="match status" value="1"/>
</dbReference>
<protein>
    <recommendedName>
        <fullName evidence="4 12">4-hydroxy-tetrahydrodipicolinate synthase</fullName>
        <shortName evidence="12">HTPA synthase</shortName>
        <ecNumber evidence="4 12">4.3.3.7</ecNumber>
    </recommendedName>
</protein>
<dbReference type="GO" id="GO:0019877">
    <property type="term" value="P:diaminopimelate biosynthetic process"/>
    <property type="evidence" value="ECO:0007669"/>
    <property type="project" value="UniProtKB-UniRule"/>
</dbReference>
<evidence type="ECO:0000256" key="6">
    <source>
        <dbReference type="ARBA" id="ARBA00022605"/>
    </source>
</evidence>
<dbReference type="GO" id="GO:0009089">
    <property type="term" value="P:lysine biosynthetic process via diaminopimelate"/>
    <property type="evidence" value="ECO:0007669"/>
    <property type="project" value="UniProtKB-UniRule"/>
</dbReference>
<dbReference type="PANTHER" id="PTHR12128">
    <property type="entry name" value="DIHYDRODIPICOLINATE SYNTHASE"/>
    <property type="match status" value="1"/>
</dbReference>
<reference evidence="16" key="1">
    <citation type="journal article" date="2021" name="PeerJ">
        <title>Extensive microbial diversity within the chicken gut microbiome revealed by metagenomics and culture.</title>
        <authorList>
            <person name="Gilroy R."/>
            <person name="Ravi A."/>
            <person name="Getino M."/>
            <person name="Pursley I."/>
            <person name="Horton D.L."/>
            <person name="Alikhan N.F."/>
            <person name="Baker D."/>
            <person name="Gharbi K."/>
            <person name="Hall N."/>
            <person name="Watson M."/>
            <person name="Adriaenssens E.M."/>
            <person name="Foster-Nyarko E."/>
            <person name="Jarju S."/>
            <person name="Secka A."/>
            <person name="Antonio M."/>
            <person name="Oren A."/>
            <person name="Chaudhuri R.R."/>
            <person name="La Ragione R."/>
            <person name="Hildebrand F."/>
            <person name="Pallen M.J."/>
        </authorList>
    </citation>
    <scope>NUCLEOTIDE SEQUENCE</scope>
    <source>
        <strain evidence="16">1282</strain>
    </source>
</reference>
<dbReference type="InterPro" id="IPR020625">
    <property type="entry name" value="Schiff_base-form_aldolases_AS"/>
</dbReference>
<dbReference type="Proteomes" id="UP000823915">
    <property type="component" value="Unassembled WGS sequence"/>
</dbReference>
<dbReference type="EMBL" id="DXDU01000108">
    <property type="protein sequence ID" value="HIY26869.1"/>
    <property type="molecule type" value="Genomic_DNA"/>
</dbReference>
<dbReference type="SMART" id="SM01130">
    <property type="entry name" value="DHDPS"/>
    <property type="match status" value="1"/>
</dbReference>
<dbReference type="InterPro" id="IPR020624">
    <property type="entry name" value="Schiff_base-form_aldolases_CS"/>
</dbReference>
<evidence type="ECO:0000313" key="17">
    <source>
        <dbReference type="Proteomes" id="UP000823915"/>
    </source>
</evidence>
<sequence>MKKDLIFTGAGTALVTPFTSAGEIAWEELDRLVEFQLENKIDAIIACGTTGEAATMTGEEHLKVIDFIIKKVAGRVPVIAGTGSNDTAFCVELSLEAKELGADGLLLVTPYYNKTSQKGLVESFNFIADQVKMPCILYNVPSRTGCNIQVPTYVELSKNPYIVAVKEASGNAAVAARIAAQCGEDLTIYSGEDNMTLALMALGGKGVISVFSNALPRQMHDLAAAMLRGDLDTARKLNNQYMDLMDGFFLDVNPIPIKEALYQMGLISSNFCRLPLTTMTEEGAGKLLAMLKAHQLA</sequence>
<proteinExistence type="inferred from homology"/>
<comment type="function">
    <text evidence="1 12">Catalyzes the condensation of (S)-aspartate-beta-semialdehyde [(S)-ASA] and pyruvate to 4-hydroxy-tetrahydrodipicolinate (HTPA).</text>
</comment>
<evidence type="ECO:0000256" key="1">
    <source>
        <dbReference type="ARBA" id="ARBA00003294"/>
    </source>
</evidence>
<feature type="active site" description="Proton donor/acceptor" evidence="12 14">
    <location>
        <position position="138"/>
    </location>
</feature>
<dbReference type="EC" id="4.3.3.7" evidence="4 12"/>
<dbReference type="PRINTS" id="PR00146">
    <property type="entry name" value="DHPICSNTHASE"/>
</dbReference>
<comment type="subcellular location">
    <subcellularLocation>
        <location evidence="12">Cytoplasm</location>
    </subcellularLocation>
</comment>
<dbReference type="InterPro" id="IPR002220">
    <property type="entry name" value="DapA-like"/>
</dbReference>
<dbReference type="CDD" id="cd00950">
    <property type="entry name" value="DHDPS"/>
    <property type="match status" value="1"/>
</dbReference>
<feature type="site" description="Part of a proton relay during catalysis" evidence="12">
    <location>
        <position position="112"/>
    </location>
</feature>
<evidence type="ECO:0000256" key="2">
    <source>
        <dbReference type="ARBA" id="ARBA00005120"/>
    </source>
</evidence>
<evidence type="ECO:0000256" key="12">
    <source>
        <dbReference type="HAMAP-Rule" id="MF_00418"/>
    </source>
</evidence>
<evidence type="ECO:0000256" key="11">
    <source>
        <dbReference type="ARBA" id="ARBA00047836"/>
    </source>
</evidence>
<dbReference type="PIRSF" id="PIRSF001365">
    <property type="entry name" value="DHDPS"/>
    <property type="match status" value="1"/>
</dbReference>
<keyword evidence="7 12" id="KW-0220">Diaminopimelate biosynthesis</keyword>
<feature type="active site" description="Schiff-base intermediate with substrate" evidence="12 14">
    <location>
        <position position="166"/>
    </location>
</feature>
<comment type="subunit">
    <text evidence="12">Homotetramer; dimer of dimers.</text>
</comment>
<comment type="catalytic activity">
    <reaction evidence="11 12">
        <text>L-aspartate 4-semialdehyde + pyruvate = (2S,4S)-4-hydroxy-2,3,4,5-tetrahydrodipicolinate + H2O + H(+)</text>
        <dbReference type="Rhea" id="RHEA:34171"/>
        <dbReference type="ChEBI" id="CHEBI:15361"/>
        <dbReference type="ChEBI" id="CHEBI:15377"/>
        <dbReference type="ChEBI" id="CHEBI:15378"/>
        <dbReference type="ChEBI" id="CHEBI:67139"/>
        <dbReference type="ChEBI" id="CHEBI:537519"/>
        <dbReference type="EC" id="4.3.3.7"/>
    </reaction>
</comment>
<feature type="binding site" evidence="12 15">
    <location>
        <position position="208"/>
    </location>
    <ligand>
        <name>pyruvate</name>
        <dbReference type="ChEBI" id="CHEBI:15361"/>
    </ligand>
</feature>
<dbReference type="PROSITE" id="PS00665">
    <property type="entry name" value="DHDPS_1"/>
    <property type="match status" value="1"/>
</dbReference>
<evidence type="ECO:0000256" key="13">
    <source>
        <dbReference type="PIRNR" id="PIRNR001365"/>
    </source>
</evidence>
<dbReference type="InterPro" id="IPR005263">
    <property type="entry name" value="DapA"/>
</dbReference>
<evidence type="ECO:0000313" key="16">
    <source>
        <dbReference type="EMBL" id="HIY26869.1"/>
    </source>
</evidence>
<organism evidence="16 17">
    <name type="scientific">Candidatus Acutalibacter pullistercoris</name>
    <dbReference type="NCBI Taxonomy" id="2838418"/>
    <lineage>
        <taxon>Bacteria</taxon>
        <taxon>Bacillati</taxon>
        <taxon>Bacillota</taxon>
        <taxon>Clostridia</taxon>
        <taxon>Eubacteriales</taxon>
        <taxon>Acutalibacteraceae</taxon>
        <taxon>Acutalibacter</taxon>
    </lineage>
</organism>
<dbReference type="GO" id="GO:0005829">
    <property type="term" value="C:cytosol"/>
    <property type="evidence" value="ECO:0007669"/>
    <property type="project" value="TreeGrafter"/>
</dbReference>
<evidence type="ECO:0000256" key="7">
    <source>
        <dbReference type="ARBA" id="ARBA00022915"/>
    </source>
</evidence>
<reference evidence="16" key="2">
    <citation type="submission" date="2021-04" db="EMBL/GenBank/DDBJ databases">
        <authorList>
            <person name="Gilroy R."/>
        </authorList>
    </citation>
    <scope>NUCLEOTIDE SEQUENCE</scope>
    <source>
        <strain evidence="16">1282</strain>
    </source>
</reference>
<comment type="similarity">
    <text evidence="3 12 13">Belongs to the DapA family.</text>
</comment>
<comment type="caution">
    <text evidence="16">The sequence shown here is derived from an EMBL/GenBank/DDBJ whole genome shotgun (WGS) entry which is preliminary data.</text>
</comment>
<dbReference type="SUPFAM" id="SSF51569">
    <property type="entry name" value="Aldolase"/>
    <property type="match status" value="1"/>
</dbReference>
<keyword evidence="10 12" id="KW-0704">Schiff base</keyword>
<dbReference type="GO" id="GO:0008840">
    <property type="term" value="F:4-hydroxy-tetrahydrodipicolinate synthase activity"/>
    <property type="evidence" value="ECO:0007669"/>
    <property type="project" value="UniProtKB-UniRule"/>
</dbReference>
<accession>A0A9D1YE69</accession>